<sequence>MGKASPSKKQAKAKEEDTSPKGLLIAFLKSWSPEFWEFMK</sequence>
<evidence type="ECO:0000313" key="2">
    <source>
        <dbReference type="Proteomes" id="UP001165082"/>
    </source>
</evidence>
<name>A0A9W7E865_9STRA</name>
<protein>
    <submittedName>
        <fullName evidence="1">Uncharacterized protein</fullName>
    </submittedName>
</protein>
<evidence type="ECO:0000313" key="1">
    <source>
        <dbReference type="EMBL" id="GMH71959.1"/>
    </source>
</evidence>
<proteinExistence type="predicted"/>
<keyword evidence="2" id="KW-1185">Reference proteome</keyword>
<gene>
    <name evidence="1" type="ORF">TrRE_jg12355</name>
</gene>
<reference evidence="1" key="1">
    <citation type="submission" date="2022-07" db="EMBL/GenBank/DDBJ databases">
        <title>Genome analysis of Parmales, a sister group of diatoms, reveals the evolutionary specialization of diatoms from phago-mixotrophs to photoautotrophs.</title>
        <authorList>
            <person name="Ban H."/>
            <person name="Sato S."/>
            <person name="Yoshikawa S."/>
            <person name="Kazumasa Y."/>
            <person name="Nakamura Y."/>
            <person name="Ichinomiya M."/>
            <person name="Saitoh K."/>
            <person name="Sato N."/>
            <person name="Blanc-Mathieu R."/>
            <person name="Endo H."/>
            <person name="Kuwata A."/>
            <person name="Ogata H."/>
        </authorList>
    </citation>
    <scope>NUCLEOTIDE SEQUENCE</scope>
</reference>
<dbReference type="AlphaFoldDB" id="A0A9W7E865"/>
<dbReference type="EMBL" id="BRXZ01002874">
    <property type="protein sequence ID" value="GMH71959.1"/>
    <property type="molecule type" value="Genomic_DNA"/>
</dbReference>
<dbReference type="Proteomes" id="UP001165082">
    <property type="component" value="Unassembled WGS sequence"/>
</dbReference>
<feature type="non-terminal residue" evidence="1">
    <location>
        <position position="40"/>
    </location>
</feature>
<organism evidence="1 2">
    <name type="scientific">Triparma retinervis</name>
    <dbReference type="NCBI Taxonomy" id="2557542"/>
    <lineage>
        <taxon>Eukaryota</taxon>
        <taxon>Sar</taxon>
        <taxon>Stramenopiles</taxon>
        <taxon>Ochrophyta</taxon>
        <taxon>Bolidophyceae</taxon>
        <taxon>Parmales</taxon>
        <taxon>Triparmaceae</taxon>
        <taxon>Triparma</taxon>
    </lineage>
</organism>
<accession>A0A9W7E865</accession>
<comment type="caution">
    <text evidence="1">The sequence shown here is derived from an EMBL/GenBank/DDBJ whole genome shotgun (WGS) entry which is preliminary data.</text>
</comment>